<reference evidence="6 7" key="1">
    <citation type="submission" date="2023-07" db="EMBL/GenBank/DDBJ databases">
        <title>Sorghum-associated microbial communities from plants grown in Nebraska, USA.</title>
        <authorList>
            <person name="Schachtman D."/>
        </authorList>
    </citation>
    <scope>NUCLEOTIDE SEQUENCE [LARGE SCALE GENOMIC DNA]</scope>
    <source>
        <strain evidence="6 7">DS1307</strain>
    </source>
</reference>
<keyword evidence="3" id="KW-0804">Transcription</keyword>
<dbReference type="GO" id="GO:0003677">
    <property type="term" value="F:DNA binding"/>
    <property type="evidence" value="ECO:0007669"/>
    <property type="project" value="UniProtKB-KW"/>
</dbReference>
<keyword evidence="2 6" id="KW-0238">DNA-binding</keyword>
<dbReference type="Gene3D" id="3.30.450.40">
    <property type="match status" value="1"/>
</dbReference>
<dbReference type="PROSITE" id="PS51077">
    <property type="entry name" value="HTH_ICLR"/>
    <property type="match status" value="1"/>
</dbReference>
<protein>
    <submittedName>
        <fullName evidence="6">DNA-binding IclR family transcriptional regulator</fullName>
    </submittedName>
</protein>
<dbReference type="Proteomes" id="UP001241472">
    <property type="component" value="Unassembled WGS sequence"/>
</dbReference>
<organism evidence="6 7">
    <name type="scientific">Neorhizobium huautlense</name>
    <dbReference type="NCBI Taxonomy" id="67774"/>
    <lineage>
        <taxon>Bacteria</taxon>
        <taxon>Pseudomonadati</taxon>
        <taxon>Pseudomonadota</taxon>
        <taxon>Alphaproteobacteria</taxon>
        <taxon>Hyphomicrobiales</taxon>
        <taxon>Rhizobiaceae</taxon>
        <taxon>Rhizobium/Agrobacterium group</taxon>
        <taxon>Neorhizobium</taxon>
    </lineage>
</organism>
<dbReference type="Pfam" id="PF01614">
    <property type="entry name" value="IclR_C"/>
    <property type="match status" value="1"/>
</dbReference>
<comment type="caution">
    <text evidence="6">The sequence shown here is derived from an EMBL/GenBank/DDBJ whole genome shotgun (WGS) entry which is preliminary data.</text>
</comment>
<gene>
    <name evidence="6" type="ORF">J2T09_000065</name>
</gene>
<feature type="domain" description="IclR-ED" evidence="5">
    <location>
        <begin position="77"/>
        <end position="260"/>
    </location>
</feature>
<dbReference type="PROSITE" id="PS51078">
    <property type="entry name" value="ICLR_ED"/>
    <property type="match status" value="1"/>
</dbReference>
<evidence type="ECO:0000256" key="3">
    <source>
        <dbReference type="ARBA" id="ARBA00023163"/>
    </source>
</evidence>
<dbReference type="InterPro" id="IPR029016">
    <property type="entry name" value="GAF-like_dom_sf"/>
</dbReference>
<keyword evidence="1" id="KW-0805">Transcription regulation</keyword>
<dbReference type="EMBL" id="JAUSRF010000001">
    <property type="protein sequence ID" value="MDP9835324.1"/>
    <property type="molecule type" value="Genomic_DNA"/>
</dbReference>
<dbReference type="InterPro" id="IPR014757">
    <property type="entry name" value="Tscrpt_reg_IclR_C"/>
</dbReference>
<evidence type="ECO:0000313" key="7">
    <source>
        <dbReference type="Proteomes" id="UP001241472"/>
    </source>
</evidence>
<dbReference type="InterPro" id="IPR050707">
    <property type="entry name" value="HTH_MetabolicPath_Reg"/>
</dbReference>
<evidence type="ECO:0000259" key="5">
    <source>
        <dbReference type="PROSITE" id="PS51078"/>
    </source>
</evidence>
<dbReference type="InterPro" id="IPR036388">
    <property type="entry name" value="WH-like_DNA-bd_sf"/>
</dbReference>
<feature type="domain" description="HTH iclR-type" evidence="4">
    <location>
        <begin position="15"/>
        <end position="76"/>
    </location>
</feature>
<evidence type="ECO:0000259" key="4">
    <source>
        <dbReference type="PROSITE" id="PS51077"/>
    </source>
</evidence>
<dbReference type="SUPFAM" id="SSF46785">
    <property type="entry name" value="Winged helix' DNA-binding domain"/>
    <property type="match status" value="1"/>
</dbReference>
<accession>A0ABT9PN54</accession>
<sequence length="266" mass="28708">MTGNLKEKSVSAADTGTLGKAMALVALVADAAEPLRFTDILNASDHPRGTLHRQLKHLVEEGLLETNGDGAYVPGLRLLRFAARAWSRNEFRQLAAPHLQVLHDATGETVHLALLRGAEVIYLDKVEARQAVRMHSLIGNASPAYCTGVGKAALAMLADEDVRARLEAVQFERFTETTHADLSSLVADLGKIRQRGFAYDLEEHQPGIRCVAASIHVPEQNILAGVSVTAPAYRIGDGMLDLWSGPLLVAAEAIMRDVQAGLAPRR</sequence>
<dbReference type="PANTHER" id="PTHR30136:SF24">
    <property type="entry name" value="HTH-TYPE TRANSCRIPTIONAL REPRESSOR ALLR"/>
    <property type="match status" value="1"/>
</dbReference>
<dbReference type="Gene3D" id="1.10.10.10">
    <property type="entry name" value="Winged helix-like DNA-binding domain superfamily/Winged helix DNA-binding domain"/>
    <property type="match status" value="1"/>
</dbReference>
<dbReference type="PANTHER" id="PTHR30136">
    <property type="entry name" value="HELIX-TURN-HELIX TRANSCRIPTIONAL REGULATOR, ICLR FAMILY"/>
    <property type="match status" value="1"/>
</dbReference>
<evidence type="ECO:0000256" key="1">
    <source>
        <dbReference type="ARBA" id="ARBA00023015"/>
    </source>
</evidence>
<dbReference type="RefSeq" id="WP_306829842.1">
    <property type="nucleotide sequence ID" value="NZ_JAUSRF010000001.1"/>
</dbReference>
<keyword evidence="7" id="KW-1185">Reference proteome</keyword>
<dbReference type="InterPro" id="IPR036390">
    <property type="entry name" value="WH_DNA-bd_sf"/>
</dbReference>
<evidence type="ECO:0000256" key="2">
    <source>
        <dbReference type="ARBA" id="ARBA00023125"/>
    </source>
</evidence>
<evidence type="ECO:0000313" key="6">
    <source>
        <dbReference type="EMBL" id="MDP9835324.1"/>
    </source>
</evidence>
<name>A0ABT9PN54_9HYPH</name>
<dbReference type="SUPFAM" id="SSF55781">
    <property type="entry name" value="GAF domain-like"/>
    <property type="match status" value="1"/>
</dbReference>
<dbReference type="InterPro" id="IPR005471">
    <property type="entry name" value="Tscrpt_reg_IclR_N"/>
</dbReference>
<proteinExistence type="predicted"/>
<dbReference type="Pfam" id="PF09339">
    <property type="entry name" value="HTH_IclR"/>
    <property type="match status" value="1"/>
</dbReference>
<dbReference type="SMART" id="SM00346">
    <property type="entry name" value="HTH_ICLR"/>
    <property type="match status" value="1"/>
</dbReference>